<reference evidence="2 3" key="1">
    <citation type="submission" date="2018-01" db="EMBL/GenBank/DDBJ databases">
        <title>Genome characterization of the sugarcane-associated fungus Trichoderma ghanense CCMA-1212 and their application in lignocelulose bioconversion.</title>
        <authorList>
            <person name="Steindorff A.S."/>
            <person name="Mendes T.D."/>
            <person name="Vilela E.S.D."/>
            <person name="Rodrigues D.S."/>
            <person name="Formighieri E.F."/>
            <person name="Melo I.S."/>
            <person name="Favaro L.C.L."/>
        </authorList>
    </citation>
    <scope>NUCLEOTIDE SEQUENCE [LARGE SCALE GENOMIC DNA]</scope>
    <source>
        <strain evidence="2 3">CCMA-1212</strain>
    </source>
</reference>
<feature type="compositionally biased region" description="Basic and acidic residues" evidence="1">
    <location>
        <begin position="8"/>
        <end position="20"/>
    </location>
</feature>
<dbReference type="GeneID" id="300572010"/>
<feature type="region of interest" description="Disordered" evidence="1">
    <location>
        <begin position="1"/>
        <end position="33"/>
    </location>
</feature>
<dbReference type="RefSeq" id="XP_073563108.1">
    <property type="nucleotide sequence ID" value="XM_073697560.1"/>
</dbReference>
<evidence type="ECO:0000256" key="1">
    <source>
        <dbReference type="SAM" id="MobiDB-lite"/>
    </source>
</evidence>
<feature type="compositionally biased region" description="Polar residues" evidence="1">
    <location>
        <begin position="66"/>
        <end position="81"/>
    </location>
</feature>
<protein>
    <submittedName>
        <fullName evidence="2">Uncharacterized protein</fullName>
    </submittedName>
</protein>
<evidence type="ECO:0000313" key="2">
    <source>
        <dbReference type="EMBL" id="TFB06907.1"/>
    </source>
</evidence>
<gene>
    <name evidence="2" type="ORF">CCMA1212_000075</name>
</gene>
<dbReference type="Proteomes" id="UP001642720">
    <property type="component" value="Unassembled WGS sequence"/>
</dbReference>
<keyword evidence="3" id="KW-1185">Reference proteome</keyword>
<sequence length="171" mass="18340">MNIATQPETKDGKGKPDSKKIEKKNKKSNAPSDHLFTADVLLRALVSHGYFFAGTNSSGDDRRGFPSTNPGLGAVSESSSPGCAISRKSRACWGSPPNIHRRSSRLRHSQVGRSLLASGAALQQSGAAILSARHAATVDGDGELEHRAYRLTNTKTMLLSLLQEDEEELEA</sequence>
<dbReference type="EMBL" id="PPTA01000001">
    <property type="protein sequence ID" value="TFB06907.1"/>
    <property type="molecule type" value="Genomic_DNA"/>
</dbReference>
<feature type="region of interest" description="Disordered" evidence="1">
    <location>
        <begin position="57"/>
        <end position="81"/>
    </location>
</feature>
<proteinExistence type="predicted"/>
<comment type="caution">
    <text evidence="2">The sequence shown here is derived from an EMBL/GenBank/DDBJ whole genome shotgun (WGS) entry which is preliminary data.</text>
</comment>
<organism evidence="2 3">
    <name type="scientific">Trichoderma ghanense</name>
    <dbReference type="NCBI Taxonomy" id="65468"/>
    <lineage>
        <taxon>Eukaryota</taxon>
        <taxon>Fungi</taxon>
        <taxon>Dikarya</taxon>
        <taxon>Ascomycota</taxon>
        <taxon>Pezizomycotina</taxon>
        <taxon>Sordariomycetes</taxon>
        <taxon>Hypocreomycetidae</taxon>
        <taxon>Hypocreales</taxon>
        <taxon>Hypocreaceae</taxon>
        <taxon>Trichoderma</taxon>
    </lineage>
</organism>
<evidence type="ECO:0000313" key="3">
    <source>
        <dbReference type="Proteomes" id="UP001642720"/>
    </source>
</evidence>
<accession>A0ABY2HF02</accession>
<name>A0ABY2HF02_9HYPO</name>